<keyword evidence="10" id="KW-1185">Reference proteome</keyword>
<evidence type="ECO:0000256" key="6">
    <source>
        <dbReference type="ARBA" id="ARBA00023065"/>
    </source>
</evidence>
<comment type="similarity">
    <text evidence="2 8">Belongs to the V-ATPase 116 kDa subunit family.</text>
</comment>
<keyword evidence="6 8" id="KW-0406">Ion transport</keyword>
<organism evidence="9 10">
    <name type="scientific">Caligus rogercresseyi</name>
    <name type="common">Sea louse</name>
    <dbReference type="NCBI Taxonomy" id="217165"/>
    <lineage>
        <taxon>Eukaryota</taxon>
        <taxon>Metazoa</taxon>
        <taxon>Ecdysozoa</taxon>
        <taxon>Arthropoda</taxon>
        <taxon>Crustacea</taxon>
        <taxon>Multicrustacea</taxon>
        <taxon>Hexanauplia</taxon>
        <taxon>Copepoda</taxon>
        <taxon>Siphonostomatoida</taxon>
        <taxon>Caligidae</taxon>
        <taxon>Caligus</taxon>
    </lineage>
</organism>
<dbReference type="Pfam" id="PF01496">
    <property type="entry name" value="V_ATPase_I"/>
    <property type="match status" value="1"/>
</dbReference>
<dbReference type="EMBL" id="CP045901">
    <property type="protein sequence ID" value="QQP37596.1"/>
    <property type="molecule type" value="Genomic_DNA"/>
</dbReference>
<keyword evidence="7" id="KW-0472">Membrane</keyword>
<keyword evidence="8" id="KW-0375">Hydrogen ion transport</keyword>
<dbReference type="AlphaFoldDB" id="A0A7T8GU95"/>
<evidence type="ECO:0000256" key="2">
    <source>
        <dbReference type="ARBA" id="ARBA00009904"/>
    </source>
</evidence>
<evidence type="ECO:0000313" key="10">
    <source>
        <dbReference type="Proteomes" id="UP000595437"/>
    </source>
</evidence>
<dbReference type="InterPro" id="IPR002490">
    <property type="entry name" value="V-ATPase_116kDa_su"/>
</dbReference>
<dbReference type="OrthoDB" id="6371992at2759"/>
<evidence type="ECO:0000256" key="5">
    <source>
        <dbReference type="ARBA" id="ARBA00022989"/>
    </source>
</evidence>
<dbReference type="GO" id="GO:0016471">
    <property type="term" value="C:vacuolar proton-transporting V-type ATPase complex"/>
    <property type="evidence" value="ECO:0007669"/>
    <property type="project" value="TreeGrafter"/>
</dbReference>
<comment type="subcellular location">
    <subcellularLocation>
        <location evidence="1">Membrane</location>
        <topology evidence="1">Multi-pass membrane protein</topology>
    </subcellularLocation>
</comment>
<reference evidence="10" key="1">
    <citation type="submission" date="2021-01" db="EMBL/GenBank/DDBJ databases">
        <title>Caligus Genome Assembly.</title>
        <authorList>
            <person name="Gallardo-Escarate C."/>
        </authorList>
    </citation>
    <scope>NUCLEOTIDE SEQUENCE [LARGE SCALE GENOMIC DNA]</scope>
</reference>
<dbReference type="GO" id="GO:0051117">
    <property type="term" value="F:ATPase binding"/>
    <property type="evidence" value="ECO:0007669"/>
    <property type="project" value="TreeGrafter"/>
</dbReference>
<evidence type="ECO:0000256" key="7">
    <source>
        <dbReference type="ARBA" id="ARBA00023136"/>
    </source>
</evidence>
<dbReference type="GO" id="GO:0033179">
    <property type="term" value="C:proton-transporting V-type ATPase, V0 domain"/>
    <property type="evidence" value="ECO:0007669"/>
    <property type="project" value="InterPro"/>
</dbReference>
<keyword evidence="5" id="KW-1133">Transmembrane helix</keyword>
<dbReference type="GO" id="GO:0007035">
    <property type="term" value="P:vacuolar acidification"/>
    <property type="evidence" value="ECO:0007669"/>
    <property type="project" value="TreeGrafter"/>
</dbReference>
<comment type="function">
    <text evidence="8">Essential component of the vacuolar proton pump (V-ATPase), a multimeric enzyme that catalyzes the translocation of protons across the membranes. Required for assembly and activity of the V-ATPase.</text>
</comment>
<feature type="non-terminal residue" evidence="9">
    <location>
        <position position="156"/>
    </location>
</feature>
<keyword evidence="3 8" id="KW-0813">Transport</keyword>
<keyword evidence="4" id="KW-0812">Transmembrane</keyword>
<accession>A0A7T8GU95</accession>
<dbReference type="PANTHER" id="PTHR11629:SF63">
    <property type="entry name" value="V-TYPE PROTON ATPASE SUBUNIT A"/>
    <property type="match status" value="1"/>
</dbReference>
<evidence type="ECO:0000256" key="8">
    <source>
        <dbReference type="RuleBase" id="RU361189"/>
    </source>
</evidence>
<evidence type="ECO:0000256" key="3">
    <source>
        <dbReference type="ARBA" id="ARBA00022448"/>
    </source>
</evidence>
<evidence type="ECO:0000313" key="9">
    <source>
        <dbReference type="EMBL" id="QQP37596.1"/>
    </source>
</evidence>
<sequence>AEPFLSRIHDEPFSLRGDVQIPALSPERVRLPLHRRAGRARTCEFLDHSPELSSFQRKFVGEIKRAENLERILRFLEKECLNDGIPVEKNPGTEGHLTQSEENLLQVKASFTALKKKHLELLEMKVLLEKAQGLFSNKSIAVSDDGEIIRKLLGNE</sequence>
<protein>
    <recommendedName>
        <fullName evidence="8">V-type proton ATPase subunit a</fullName>
    </recommendedName>
</protein>
<gene>
    <name evidence="9" type="ORF">FKW44_017909</name>
</gene>
<name>A0A7T8GU95_CALRO</name>
<dbReference type="GO" id="GO:0046961">
    <property type="term" value="F:proton-transporting ATPase activity, rotational mechanism"/>
    <property type="evidence" value="ECO:0007669"/>
    <property type="project" value="InterPro"/>
</dbReference>
<dbReference type="Proteomes" id="UP000595437">
    <property type="component" value="Chromosome 12"/>
</dbReference>
<dbReference type="GO" id="GO:0005886">
    <property type="term" value="C:plasma membrane"/>
    <property type="evidence" value="ECO:0007669"/>
    <property type="project" value="TreeGrafter"/>
</dbReference>
<dbReference type="PANTHER" id="PTHR11629">
    <property type="entry name" value="VACUOLAR PROTON ATPASES"/>
    <property type="match status" value="1"/>
</dbReference>
<evidence type="ECO:0000256" key="1">
    <source>
        <dbReference type="ARBA" id="ARBA00004141"/>
    </source>
</evidence>
<evidence type="ECO:0000256" key="4">
    <source>
        <dbReference type="ARBA" id="ARBA00022692"/>
    </source>
</evidence>
<proteinExistence type="inferred from homology"/>